<evidence type="ECO:0000259" key="15">
    <source>
        <dbReference type="PROSITE" id="PS51194"/>
    </source>
</evidence>
<feature type="region of interest" description="Disordered" evidence="13">
    <location>
        <begin position="738"/>
        <end position="797"/>
    </location>
</feature>
<dbReference type="EC" id="3.6.4.13" evidence="3"/>
<evidence type="ECO:0000256" key="9">
    <source>
        <dbReference type="ARBA" id="ARBA00022840"/>
    </source>
</evidence>
<feature type="compositionally biased region" description="Acidic residues" evidence="13">
    <location>
        <begin position="759"/>
        <end position="797"/>
    </location>
</feature>
<feature type="domain" description="Helicase C-terminal" evidence="15">
    <location>
        <begin position="556"/>
        <end position="718"/>
    </location>
</feature>
<evidence type="ECO:0000256" key="10">
    <source>
        <dbReference type="ARBA" id="ARBA00023242"/>
    </source>
</evidence>
<dbReference type="GO" id="GO:0003676">
    <property type="term" value="F:nucleic acid binding"/>
    <property type="evidence" value="ECO:0007669"/>
    <property type="project" value="InterPro"/>
</dbReference>
<feature type="region of interest" description="Disordered" evidence="13">
    <location>
        <begin position="170"/>
        <end position="225"/>
    </location>
</feature>
<dbReference type="InterPro" id="IPR014001">
    <property type="entry name" value="Helicase_ATP-bd"/>
</dbReference>
<evidence type="ECO:0000256" key="13">
    <source>
        <dbReference type="SAM" id="MobiDB-lite"/>
    </source>
</evidence>
<comment type="function">
    <text evidence="11">ATP-dependent RNA helicase required for 60S ribosomal subunit synthesis. Involved in efficient pre-rRNA processing, predominantly at site A3, which is necessary for the normal formation of 25S and 5.8S rRNAs.</text>
</comment>
<proteinExistence type="inferred from homology"/>
<comment type="caution">
    <text evidence="16">The sequence shown here is derived from an EMBL/GenBank/DDBJ whole genome shotgun (WGS) entry which is preliminary data.</text>
</comment>
<dbReference type="InterPro" id="IPR027417">
    <property type="entry name" value="P-loop_NTPase"/>
</dbReference>
<dbReference type="Pfam" id="PF00270">
    <property type="entry name" value="DEAD"/>
    <property type="match status" value="1"/>
</dbReference>
<dbReference type="SMART" id="SM00487">
    <property type="entry name" value="DEXDc"/>
    <property type="match status" value="1"/>
</dbReference>
<dbReference type="GO" id="GO:0016787">
    <property type="term" value="F:hydrolase activity"/>
    <property type="evidence" value="ECO:0007669"/>
    <property type="project" value="UniProtKB-KW"/>
</dbReference>
<dbReference type="InterPro" id="IPR011545">
    <property type="entry name" value="DEAD/DEAH_box_helicase_dom"/>
</dbReference>
<dbReference type="PROSITE" id="PS51194">
    <property type="entry name" value="HELICASE_CTER"/>
    <property type="match status" value="1"/>
</dbReference>
<sequence length="797" mass="91665">MKGRANPKNIKTSSKKVTKKLDKGGKGNNKLKQKQKQPQKQQQQQQQHKTNNPILHAQQQQIKKDFEHRPINIKKKNANDYSRINADERLEDVDDISYEEYKKSEINTKLRVKDHVFEGGDEYDNFDILGSDDDCFADNIFEFDTTDYGSTDFLSDDQISQFKRQLKKDNVSKEYHLKGGQDNDNNKKKNKKNNDDDDEDDDDENNNKNQTKLSKKEKERIKQEKRLQEAKKIQFKELPAIKKRYWKDTMKQLNSEDHREMRIKIKANVSTSFEGQEIPRPILKFDDQDLPLSMKKFIQFLTTKYPSITAPTPVQSQCWPGILSGQDILSIAQTGSGKTLGYLLPAIPNILEHLRQRKIRRQQMTMQEKLENKKKSNILKNTNMGPMVLIIVPTRELAKQVESSCKPLRSKFNIHSIAIYGGVDANEQKDILGQEHNEIIIATPGRLVDLIQRSKEVVGLLGGVGMLILDEADRMLQLGFGDQLQKISEQIRPDRQTLMFSATFPQTMQDAAKKWLTNPLKIRVKSSSTNQGSTSIISKNVKQVVKPILEKEKSKYLTTFITSIMKKELLLRNRSLILIFVNTIKSVKPILTVIEKMCEQFRERKYKCGAIHGDMKQFERDSVIDNFKSGKISILVATDILGRGIHIGGALRFVINYDFPSSLEQYVHRVGRTGRQGNKGHALTLFTDTPQNTPMARGLIKILEECKQQTSPDLIKLADNFNGIVSNEFDSIKKLLVNQEDEEEEEEAEQSNNYNNNNDDQEMNEEDDDDDDNQYNSDDSDKDDDFNQYNSDDSDQE</sequence>
<evidence type="ECO:0000256" key="5">
    <source>
        <dbReference type="ARBA" id="ARBA00022552"/>
    </source>
</evidence>
<dbReference type="PROSITE" id="PS51192">
    <property type="entry name" value="HELICASE_ATP_BIND_1"/>
    <property type="match status" value="1"/>
</dbReference>
<keyword evidence="10" id="KW-0539">Nucleus</keyword>
<feature type="region of interest" description="Disordered" evidence="13">
    <location>
        <begin position="1"/>
        <end position="78"/>
    </location>
</feature>
<dbReference type="AlphaFoldDB" id="A0AAN7U0Y6"/>
<dbReference type="SUPFAM" id="SSF52540">
    <property type="entry name" value="P-loop containing nucleoside triphosphate hydrolases"/>
    <property type="match status" value="1"/>
</dbReference>
<feature type="compositionally biased region" description="Acidic residues" evidence="13">
    <location>
        <begin position="739"/>
        <end position="749"/>
    </location>
</feature>
<evidence type="ECO:0000313" key="16">
    <source>
        <dbReference type="EMBL" id="KAK5583664.1"/>
    </source>
</evidence>
<feature type="compositionally biased region" description="Polar residues" evidence="13">
    <location>
        <begin position="48"/>
        <end position="61"/>
    </location>
</feature>
<dbReference type="PANTHER" id="PTHR47958">
    <property type="entry name" value="ATP-DEPENDENT RNA HELICASE DBP3"/>
    <property type="match status" value="1"/>
</dbReference>
<feature type="compositionally biased region" description="Low complexity" evidence="13">
    <location>
        <begin position="38"/>
        <end position="47"/>
    </location>
</feature>
<keyword evidence="6 12" id="KW-0547">Nucleotide-binding</keyword>
<evidence type="ECO:0000256" key="12">
    <source>
        <dbReference type="RuleBase" id="RU000492"/>
    </source>
</evidence>
<keyword evidence="8 12" id="KW-0347">Helicase</keyword>
<protein>
    <recommendedName>
        <fullName evidence="3">RNA helicase</fullName>
        <ecNumber evidence="3">3.6.4.13</ecNumber>
    </recommendedName>
</protein>
<keyword evidence="9 12" id="KW-0067">ATP-binding</keyword>
<evidence type="ECO:0000256" key="2">
    <source>
        <dbReference type="ARBA" id="ARBA00009334"/>
    </source>
</evidence>
<organism evidence="16 17">
    <name type="scientific">Dictyostelium firmibasis</name>
    <dbReference type="NCBI Taxonomy" id="79012"/>
    <lineage>
        <taxon>Eukaryota</taxon>
        <taxon>Amoebozoa</taxon>
        <taxon>Evosea</taxon>
        <taxon>Eumycetozoa</taxon>
        <taxon>Dictyostelia</taxon>
        <taxon>Dictyosteliales</taxon>
        <taxon>Dictyosteliaceae</taxon>
        <taxon>Dictyostelium</taxon>
    </lineage>
</organism>
<evidence type="ECO:0000313" key="17">
    <source>
        <dbReference type="Proteomes" id="UP001344447"/>
    </source>
</evidence>
<feature type="compositionally biased region" description="Basic and acidic residues" evidence="13">
    <location>
        <begin position="170"/>
        <end position="187"/>
    </location>
</feature>
<dbReference type="InterPro" id="IPR000629">
    <property type="entry name" value="RNA-helicase_DEAD-box_CS"/>
</dbReference>
<keyword evidence="4" id="KW-0690">Ribosome biogenesis</keyword>
<evidence type="ECO:0000259" key="14">
    <source>
        <dbReference type="PROSITE" id="PS51192"/>
    </source>
</evidence>
<evidence type="ECO:0000256" key="4">
    <source>
        <dbReference type="ARBA" id="ARBA00022517"/>
    </source>
</evidence>
<evidence type="ECO:0000256" key="11">
    <source>
        <dbReference type="ARBA" id="ARBA00037449"/>
    </source>
</evidence>
<evidence type="ECO:0000256" key="3">
    <source>
        <dbReference type="ARBA" id="ARBA00012552"/>
    </source>
</evidence>
<keyword evidence="17" id="KW-1185">Reference proteome</keyword>
<comment type="similarity">
    <text evidence="2">Belongs to the DEAD box helicase family. DDX5/DBP2 subfamily.</text>
</comment>
<accession>A0AAN7U0Y6</accession>
<dbReference type="EMBL" id="JAVFKY010000001">
    <property type="protein sequence ID" value="KAK5583664.1"/>
    <property type="molecule type" value="Genomic_DNA"/>
</dbReference>
<dbReference type="InterPro" id="IPR044742">
    <property type="entry name" value="DEAD/DEAH_RhlB"/>
</dbReference>
<feature type="compositionally biased region" description="Basic and acidic residues" evidence="13">
    <location>
        <begin position="214"/>
        <end position="225"/>
    </location>
</feature>
<dbReference type="GO" id="GO:0005524">
    <property type="term" value="F:ATP binding"/>
    <property type="evidence" value="ECO:0007669"/>
    <property type="project" value="UniProtKB-KW"/>
</dbReference>
<dbReference type="CDD" id="cd18787">
    <property type="entry name" value="SF2_C_DEAD"/>
    <property type="match status" value="1"/>
</dbReference>
<keyword evidence="7 12" id="KW-0378">Hydrolase</keyword>
<dbReference type="GO" id="GO:0003724">
    <property type="term" value="F:RNA helicase activity"/>
    <property type="evidence" value="ECO:0007669"/>
    <property type="project" value="UniProtKB-EC"/>
</dbReference>
<dbReference type="Proteomes" id="UP001344447">
    <property type="component" value="Unassembled WGS sequence"/>
</dbReference>
<evidence type="ECO:0000256" key="8">
    <source>
        <dbReference type="ARBA" id="ARBA00022806"/>
    </source>
</evidence>
<feature type="compositionally biased region" description="Acidic residues" evidence="13">
    <location>
        <begin position="195"/>
        <end position="204"/>
    </location>
</feature>
<feature type="domain" description="Helicase ATP-binding" evidence="14">
    <location>
        <begin position="319"/>
        <end position="522"/>
    </location>
</feature>
<reference evidence="16 17" key="1">
    <citation type="submission" date="2023-11" db="EMBL/GenBank/DDBJ databases">
        <title>Dfirmibasis_genome.</title>
        <authorList>
            <person name="Edelbroek B."/>
            <person name="Kjellin J."/>
            <person name="Jerlstrom-Hultqvist J."/>
            <person name="Soderbom F."/>
        </authorList>
    </citation>
    <scope>NUCLEOTIDE SEQUENCE [LARGE SCALE GENOMIC DNA]</scope>
    <source>
        <strain evidence="16 17">TNS-C-14</strain>
    </source>
</reference>
<dbReference type="Gene3D" id="3.40.50.300">
    <property type="entry name" value="P-loop containing nucleotide triphosphate hydrolases"/>
    <property type="match status" value="2"/>
</dbReference>
<dbReference type="Pfam" id="PF00271">
    <property type="entry name" value="Helicase_C"/>
    <property type="match status" value="1"/>
</dbReference>
<comment type="subcellular location">
    <subcellularLocation>
        <location evidence="1">Nucleus</location>
        <location evidence="1">Nucleolus</location>
    </subcellularLocation>
</comment>
<dbReference type="PROSITE" id="PS00039">
    <property type="entry name" value="DEAD_ATP_HELICASE"/>
    <property type="match status" value="1"/>
</dbReference>
<dbReference type="SMART" id="SM00490">
    <property type="entry name" value="HELICc"/>
    <property type="match status" value="1"/>
</dbReference>
<evidence type="ECO:0000256" key="1">
    <source>
        <dbReference type="ARBA" id="ARBA00004604"/>
    </source>
</evidence>
<dbReference type="InterPro" id="IPR001650">
    <property type="entry name" value="Helicase_C-like"/>
</dbReference>
<gene>
    <name evidence="16" type="ORF">RB653_005262</name>
</gene>
<keyword evidence="5" id="KW-0698">rRNA processing</keyword>
<evidence type="ECO:0000256" key="7">
    <source>
        <dbReference type="ARBA" id="ARBA00022801"/>
    </source>
</evidence>
<dbReference type="CDD" id="cd00268">
    <property type="entry name" value="DEADc"/>
    <property type="match status" value="1"/>
</dbReference>
<evidence type="ECO:0000256" key="6">
    <source>
        <dbReference type="ARBA" id="ARBA00022741"/>
    </source>
</evidence>
<name>A0AAN7U0Y6_9MYCE</name>